<dbReference type="SMART" id="SM00793">
    <property type="entry name" value="AgrB"/>
    <property type="match status" value="1"/>
</dbReference>
<evidence type="ECO:0000256" key="4">
    <source>
        <dbReference type="ARBA" id="ARBA00022692"/>
    </source>
</evidence>
<feature type="transmembrane region" description="Helical" evidence="8">
    <location>
        <begin position="177"/>
        <end position="196"/>
    </location>
</feature>
<keyword evidence="3" id="KW-0645">Protease</keyword>
<feature type="transmembrane region" description="Helical" evidence="8">
    <location>
        <begin position="114"/>
        <end position="133"/>
    </location>
</feature>
<feature type="transmembrane region" description="Helical" evidence="8">
    <location>
        <begin position="87"/>
        <end position="108"/>
    </location>
</feature>
<gene>
    <name evidence="9" type="ORF">H0486_08240</name>
</gene>
<dbReference type="RefSeq" id="WP_228352552.1">
    <property type="nucleotide sequence ID" value="NZ_JACEGA010000001.1"/>
</dbReference>
<dbReference type="InterPro" id="IPR006741">
    <property type="entry name" value="AgrB"/>
</dbReference>
<dbReference type="Pfam" id="PF04647">
    <property type="entry name" value="AgrB"/>
    <property type="match status" value="1"/>
</dbReference>
<sequence length="207" mass="23840">MKGDRHIFMVHKIAVRISESLINNGMSNRDNVEYYIYGIEVFIEKITFYLIVLSLALYFRLFIPSILFLVFFIALRGRTGGYHAKRYISCLLGSTLLFLSCCKVFAPFLLNNTLIMYLLCAIASVIILIFAPVNHPNVNMDSEELNSYRIRARVVLGLELLYIVTLSILRIKSVYIIFPSMGIIMCAVLLMIAKIIKQEVSYERRFD</sequence>
<evidence type="ECO:0000256" key="1">
    <source>
        <dbReference type="ARBA" id="ARBA00022475"/>
    </source>
</evidence>
<evidence type="ECO:0000256" key="5">
    <source>
        <dbReference type="ARBA" id="ARBA00022801"/>
    </source>
</evidence>
<proteinExistence type="predicted"/>
<feature type="transmembrane region" description="Helical" evidence="8">
    <location>
        <begin position="154"/>
        <end position="171"/>
    </location>
</feature>
<dbReference type="GO" id="GO:0009372">
    <property type="term" value="P:quorum sensing"/>
    <property type="evidence" value="ECO:0007669"/>
    <property type="project" value="UniProtKB-KW"/>
</dbReference>
<accession>A0A839JYW0</accession>
<evidence type="ECO:0000256" key="2">
    <source>
        <dbReference type="ARBA" id="ARBA00022654"/>
    </source>
</evidence>
<protein>
    <submittedName>
        <fullName evidence="9">Accessory gene regulator B family protein</fullName>
    </submittedName>
</protein>
<keyword evidence="7 8" id="KW-0472">Membrane</keyword>
<reference evidence="9 10" key="1">
    <citation type="submission" date="2020-07" db="EMBL/GenBank/DDBJ databases">
        <title>Characterization and genome sequencing of isolate MD1, a novel member within the family Lachnospiraceae.</title>
        <authorList>
            <person name="Rettenmaier R."/>
            <person name="Di Bello L."/>
            <person name="Zinser C."/>
            <person name="Scheitz K."/>
            <person name="Liebl W."/>
            <person name="Zverlov V."/>
        </authorList>
    </citation>
    <scope>NUCLEOTIDE SEQUENCE [LARGE SCALE GENOMIC DNA]</scope>
    <source>
        <strain evidence="9 10">MD1</strain>
    </source>
</reference>
<evidence type="ECO:0000313" key="10">
    <source>
        <dbReference type="Proteomes" id="UP000574276"/>
    </source>
</evidence>
<keyword evidence="10" id="KW-1185">Reference proteome</keyword>
<dbReference type="GO" id="GO:0008233">
    <property type="term" value="F:peptidase activity"/>
    <property type="evidence" value="ECO:0007669"/>
    <property type="project" value="UniProtKB-KW"/>
</dbReference>
<keyword evidence="4 8" id="KW-0812">Transmembrane</keyword>
<evidence type="ECO:0000256" key="7">
    <source>
        <dbReference type="ARBA" id="ARBA00023136"/>
    </source>
</evidence>
<feature type="transmembrane region" description="Helical" evidence="8">
    <location>
        <begin position="46"/>
        <end position="75"/>
    </location>
</feature>
<dbReference type="GO" id="GO:0016020">
    <property type="term" value="C:membrane"/>
    <property type="evidence" value="ECO:0007669"/>
    <property type="project" value="InterPro"/>
</dbReference>
<keyword evidence="2" id="KW-0673">Quorum sensing</keyword>
<dbReference type="EMBL" id="JACEGA010000001">
    <property type="protein sequence ID" value="MBB2182863.1"/>
    <property type="molecule type" value="Genomic_DNA"/>
</dbReference>
<comment type="caution">
    <text evidence="9">The sequence shown here is derived from an EMBL/GenBank/DDBJ whole genome shotgun (WGS) entry which is preliminary data.</text>
</comment>
<evidence type="ECO:0000256" key="8">
    <source>
        <dbReference type="SAM" id="Phobius"/>
    </source>
</evidence>
<organism evidence="9 10">
    <name type="scientific">Variimorphobacter saccharofermentans</name>
    <dbReference type="NCBI Taxonomy" id="2755051"/>
    <lineage>
        <taxon>Bacteria</taxon>
        <taxon>Bacillati</taxon>
        <taxon>Bacillota</taxon>
        <taxon>Clostridia</taxon>
        <taxon>Lachnospirales</taxon>
        <taxon>Lachnospiraceae</taxon>
        <taxon>Variimorphobacter</taxon>
    </lineage>
</organism>
<keyword evidence="6 8" id="KW-1133">Transmembrane helix</keyword>
<keyword evidence="5" id="KW-0378">Hydrolase</keyword>
<dbReference type="GO" id="GO:0006508">
    <property type="term" value="P:proteolysis"/>
    <property type="evidence" value="ECO:0007669"/>
    <property type="project" value="UniProtKB-KW"/>
</dbReference>
<evidence type="ECO:0000256" key="3">
    <source>
        <dbReference type="ARBA" id="ARBA00022670"/>
    </source>
</evidence>
<dbReference type="Proteomes" id="UP000574276">
    <property type="component" value="Unassembled WGS sequence"/>
</dbReference>
<keyword evidence="1" id="KW-1003">Cell membrane</keyword>
<evidence type="ECO:0000313" key="9">
    <source>
        <dbReference type="EMBL" id="MBB2182863.1"/>
    </source>
</evidence>
<name>A0A839JYW0_9FIRM</name>
<evidence type="ECO:0000256" key="6">
    <source>
        <dbReference type="ARBA" id="ARBA00022989"/>
    </source>
</evidence>
<dbReference type="AlphaFoldDB" id="A0A839JYW0"/>